<keyword evidence="3" id="KW-1185">Reference proteome</keyword>
<sequence length="119" mass="13555">MARKPPYAGPSDTNDFDGLTPDQMAEAMHAYRLLGDCFEDSTDEDLMGRGFLIEEPLDLIKEKFEQEKKARRELLAAIRLAHYKGNDWREIGTALDMDEVGAMRTYRDAAYPLPDRNNG</sequence>
<proteinExistence type="predicted"/>
<accession>A0A3P5XJG9</accession>
<dbReference type="EMBL" id="UXAU01000036">
    <property type="protein sequence ID" value="VDC30302.1"/>
    <property type="molecule type" value="Genomic_DNA"/>
</dbReference>
<evidence type="ECO:0000256" key="1">
    <source>
        <dbReference type="SAM" id="MobiDB-lite"/>
    </source>
</evidence>
<evidence type="ECO:0000313" key="3">
    <source>
        <dbReference type="Proteomes" id="UP000280861"/>
    </source>
</evidence>
<dbReference type="OrthoDB" id="4945230at2"/>
<protein>
    <submittedName>
        <fullName evidence="2">Uncharacterized protein</fullName>
    </submittedName>
</protein>
<dbReference type="AlphaFoldDB" id="A0A3P5XJG9"/>
<name>A0A3P5XJG9_9MICC</name>
<dbReference type="RefSeq" id="WP_124092583.1">
    <property type="nucleotide sequence ID" value="NZ_CBCRYA010000027.1"/>
</dbReference>
<organism evidence="2 3">
    <name type="scientific">Arthrobacter ulcerisalmonis</name>
    <dbReference type="NCBI Taxonomy" id="2483813"/>
    <lineage>
        <taxon>Bacteria</taxon>
        <taxon>Bacillati</taxon>
        <taxon>Actinomycetota</taxon>
        <taxon>Actinomycetes</taxon>
        <taxon>Micrococcales</taxon>
        <taxon>Micrococcaceae</taxon>
        <taxon>Arthrobacter</taxon>
    </lineage>
</organism>
<reference evidence="2 3" key="1">
    <citation type="submission" date="2018-11" db="EMBL/GenBank/DDBJ databases">
        <authorList>
            <person name="Criscuolo A."/>
        </authorList>
    </citation>
    <scope>NUCLEOTIDE SEQUENCE [LARGE SCALE GENOMIC DNA]</scope>
    <source>
        <strain evidence="2">AT11b</strain>
    </source>
</reference>
<dbReference type="Proteomes" id="UP000280861">
    <property type="component" value="Unassembled WGS sequence"/>
</dbReference>
<gene>
    <name evidence="2" type="ORF">PSET11_02462</name>
</gene>
<feature type="region of interest" description="Disordered" evidence="1">
    <location>
        <begin position="1"/>
        <end position="20"/>
    </location>
</feature>
<evidence type="ECO:0000313" key="2">
    <source>
        <dbReference type="EMBL" id="VDC30302.1"/>
    </source>
</evidence>